<gene>
    <name evidence="9" type="ORF">DGAL_LOCUS16982</name>
</gene>
<comment type="function">
    <text evidence="7">Component of the EKC/KEOPS complex that is required for the formation of a threonylcarbamoyl group on adenosine at position 37 (t(6)A37) in tRNAs that read codons beginning with adenine. The complex is probably involved in the transfer of the threonylcarbamoyl moiety of threonylcarbamoyl-AMP (TC-AMP) to the N6 group of A37. LAGE3 functions as a dimerization module for the complex.</text>
</comment>
<dbReference type="InterPro" id="IPR015419">
    <property type="entry name" value="CTAG/Pcc1"/>
</dbReference>
<comment type="subcellular location">
    <subcellularLocation>
        <location evidence="2">Cytoplasm</location>
    </subcellularLocation>
    <subcellularLocation>
        <location evidence="1">Nucleus</location>
    </subcellularLocation>
</comment>
<dbReference type="NCBIfam" id="NF011470">
    <property type="entry name" value="PRK14887.1"/>
    <property type="match status" value="1"/>
</dbReference>
<dbReference type="AlphaFoldDB" id="A0A8J2SCZ2"/>
<dbReference type="EMBL" id="CAKKLH010000336">
    <property type="protein sequence ID" value="CAH0113180.1"/>
    <property type="molecule type" value="Genomic_DNA"/>
</dbReference>
<dbReference type="Pfam" id="PF09341">
    <property type="entry name" value="Pcc1"/>
    <property type="match status" value="1"/>
</dbReference>
<dbReference type="Gene3D" id="3.30.310.50">
    <property type="entry name" value="Alpha-D-phosphohexomutase, C-terminal domain"/>
    <property type="match status" value="1"/>
</dbReference>
<evidence type="ECO:0000313" key="9">
    <source>
        <dbReference type="EMBL" id="CAH0113180.1"/>
    </source>
</evidence>
<name>A0A8J2SCZ2_9CRUS</name>
<dbReference type="OrthoDB" id="10025739at2759"/>
<evidence type="ECO:0000313" key="10">
    <source>
        <dbReference type="Proteomes" id="UP000789390"/>
    </source>
</evidence>
<dbReference type="GO" id="GO:0005634">
    <property type="term" value="C:nucleus"/>
    <property type="evidence" value="ECO:0007669"/>
    <property type="project" value="UniProtKB-SubCell"/>
</dbReference>
<evidence type="ECO:0000256" key="1">
    <source>
        <dbReference type="ARBA" id="ARBA00004123"/>
    </source>
</evidence>
<dbReference type="FunFam" id="3.30.310.50:FF:000005">
    <property type="entry name" value="L antigen family member 3"/>
    <property type="match status" value="1"/>
</dbReference>
<evidence type="ECO:0000256" key="4">
    <source>
        <dbReference type="ARBA" id="ARBA00022490"/>
    </source>
</evidence>
<evidence type="ECO:0000256" key="2">
    <source>
        <dbReference type="ARBA" id="ARBA00004496"/>
    </source>
</evidence>
<dbReference type="GO" id="GO:0070525">
    <property type="term" value="P:tRNA threonylcarbamoyladenosine metabolic process"/>
    <property type="evidence" value="ECO:0007669"/>
    <property type="project" value="TreeGrafter"/>
</dbReference>
<sequence length="102" mass="11350">MDTTNENSELNFSPLSAELCIPFQTADLANVAYNSLRVDKEPKRSSTTKTLSLEGNNLKVCFKSGDTRQLRTAVNSFLELLILVSKAIDEFTPANFKFENVS</sequence>
<dbReference type="Proteomes" id="UP000789390">
    <property type="component" value="Unassembled WGS sequence"/>
</dbReference>
<evidence type="ECO:0000256" key="6">
    <source>
        <dbReference type="ARBA" id="ARBA00023242"/>
    </source>
</evidence>
<keyword evidence="4" id="KW-0963">Cytoplasm</keyword>
<keyword evidence="5" id="KW-0819">tRNA processing</keyword>
<dbReference type="PANTHER" id="PTHR31283:SF5">
    <property type="entry name" value="EKC_KEOPS COMPLEX SUBUNIT LAGE3"/>
    <property type="match status" value="1"/>
</dbReference>
<dbReference type="GO" id="GO:0000408">
    <property type="term" value="C:EKC/KEOPS complex"/>
    <property type="evidence" value="ECO:0007669"/>
    <property type="project" value="TreeGrafter"/>
</dbReference>
<evidence type="ECO:0000256" key="5">
    <source>
        <dbReference type="ARBA" id="ARBA00022694"/>
    </source>
</evidence>
<organism evidence="9 10">
    <name type="scientific">Daphnia galeata</name>
    <dbReference type="NCBI Taxonomy" id="27404"/>
    <lineage>
        <taxon>Eukaryota</taxon>
        <taxon>Metazoa</taxon>
        <taxon>Ecdysozoa</taxon>
        <taxon>Arthropoda</taxon>
        <taxon>Crustacea</taxon>
        <taxon>Branchiopoda</taxon>
        <taxon>Diplostraca</taxon>
        <taxon>Cladocera</taxon>
        <taxon>Anomopoda</taxon>
        <taxon>Daphniidae</taxon>
        <taxon>Daphnia</taxon>
    </lineage>
</organism>
<comment type="similarity">
    <text evidence="3">Belongs to the CTAG/PCC1 family.</text>
</comment>
<evidence type="ECO:0000256" key="3">
    <source>
        <dbReference type="ARBA" id="ARBA00007073"/>
    </source>
</evidence>
<dbReference type="GO" id="GO:0005737">
    <property type="term" value="C:cytoplasm"/>
    <property type="evidence" value="ECO:0007669"/>
    <property type="project" value="UniProtKB-SubCell"/>
</dbReference>
<proteinExistence type="inferred from homology"/>
<evidence type="ECO:0000256" key="7">
    <source>
        <dbReference type="ARBA" id="ARBA00053047"/>
    </source>
</evidence>
<dbReference type="PANTHER" id="PTHR31283">
    <property type="entry name" value="EKC/KEOPS COMPLEX SUBUNIT PCC1 FAMILY MEMBER"/>
    <property type="match status" value="1"/>
</dbReference>
<comment type="caution">
    <text evidence="9">The sequence shown here is derived from an EMBL/GenBank/DDBJ whole genome shotgun (WGS) entry which is preliminary data.</text>
</comment>
<reference evidence="9" key="1">
    <citation type="submission" date="2021-11" db="EMBL/GenBank/DDBJ databases">
        <authorList>
            <person name="Schell T."/>
        </authorList>
    </citation>
    <scope>NUCLEOTIDE SEQUENCE</scope>
    <source>
        <strain evidence="9">M5</strain>
    </source>
</reference>
<protein>
    <recommendedName>
        <fullName evidence="8">L antigen family member 3</fullName>
    </recommendedName>
</protein>
<dbReference type="GO" id="GO:0008033">
    <property type="term" value="P:tRNA processing"/>
    <property type="evidence" value="ECO:0007669"/>
    <property type="project" value="UniProtKB-KW"/>
</dbReference>
<accession>A0A8J2SCZ2</accession>
<keyword evidence="10" id="KW-1185">Reference proteome</keyword>
<evidence type="ECO:0000256" key="8">
    <source>
        <dbReference type="ARBA" id="ARBA00076355"/>
    </source>
</evidence>
<keyword evidence="6" id="KW-0539">Nucleus</keyword>